<evidence type="ECO:0000313" key="9">
    <source>
        <dbReference type="Proteomes" id="UP000467841"/>
    </source>
</evidence>
<dbReference type="PANTHER" id="PTHR31343:SF60">
    <property type="entry name" value="GENOME ASSEMBLY, CHROMOSOME: A02"/>
    <property type="match status" value="1"/>
</dbReference>
<dbReference type="PANTHER" id="PTHR31343">
    <property type="entry name" value="T15D22.8"/>
    <property type="match status" value="1"/>
</dbReference>
<evidence type="ECO:0000259" key="7">
    <source>
        <dbReference type="Pfam" id="PF08079"/>
    </source>
</evidence>
<dbReference type="AlphaFoldDB" id="A0A6D2I6U0"/>
<keyword evidence="4" id="KW-0175">Coiled coil</keyword>
<evidence type="ECO:0000256" key="4">
    <source>
        <dbReference type="SAM" id="Coils"/>
    </source>
</evidence>
<dbReference type="PROSITE" id="PS00634">
    <property type="entry name" value="RIBOSOMAL_L30"/>
    <property type="match status" value="1"/>
</dbReference>
<dbReference type="NCBIfam" id="TIGR01310">
    <property type="entry name" value="uL30_euk"/>
    <property type="match status" value="1"/>
</dbReference>
<comment type="caution">
    <text evidence="8">The sequence shown here is derived from an EMBL/GenBank/DDBJ whole genome shotgun (WGS) entry which is preliminary data.</text>
</comment>
<evidence type="ECO:0008006" key="10">
    <source>
        <dbReference type="Google" id="ProtNLM"/>
    </source>
</evidence>
<dbReference type="SUPFAM" id="SSF55129">
    <property type="entry name" value="Ribosomal protein L30p/L7e"/>
    <property type="match status" value="1"/>
</dbReference>
<dbReference type="Pfam" id="PF05623">
    <property type="entry name" value="DUF789"/>
    <property type="match status" value="1"/>
</dbReference>
<dbReference type="InterPro" id="IPR036919">
    <property type="entry name" value="Ribo_uL30_ferredoxin-like_sf"/>
</dbReference>
<keyword evidence="9" id="KW-1185">Reference proteome</keyword>
<feature type="region of interest" description="Disordered" evidence="5">
    <location>
        <begin position="1"/>
        <end position="64"/>
    </location>
</feature>
<dbReference type="InterPro" id="IPR012988">
    <property type="entry name" value="Ribosomal_uL30_N_euk"/>
</dbReference>
<dbReference type="EMBL" id="CACVBM020000710">
    <property type="protein sequence ID" value="CAA7022592.1"/>
    <property type="molecule type" value="Genomic_DNA"/>
</dbReference>
<organism evidence="8 9">
    <name type="scientific">Microthlaspi erraticum</name>
    <dbReference type="NCBI Taxonomy" id="1685480"/>
    <lineage>
        <taxon>Eukaryota</taxon>
        <taxon>Viridiplantae</taxon>
        <taxon>Streptophyta</taxon>
        <taxon>Embryophyta</taxon>
        <taxon>Tracheophyta</taxon>
        <taxon>Spermatophyta</taxon>
        <taxon>Magnoliopsida</taxon>
        <taxon>eudicotyledons</taxon>
        <taxon>Gunneridae</taxon>
        <taxon>Pentapetalae</taxon>
        <taxon>rosids</taxon>
        <taxon>malvids</taxon>
        <taxon>Brassicales</taxon>
        <taxon>Brassicaceae</taxon>
        <taxon>Coluteocarpeae</taxon>
        <taxon>Microthlaspi</taxon>
    </lineage>
</organism>
<evidence type="ECO:0000313" key="8">
    <source>
        <dbReference type="EMBL" id="CAA7022592.1"/>
    </source>
</evidence>
<comment type="similarity">
    <text evidence="1">Belongs to the universal ribosomal protein uL30 family.</text>
</comment>
<dbReference type="GO" id="GO:1990904">
    <property type="term" value="C:ribonucleoprotein complex"/>
    <property type="evidence" value="ECO:0007669"/>
    <property type="project" value="UniProtKB-KW"/>
</dbReference>
<evidence type="ECO:0000256" key="1">
    <source>
        <dbReference type="ARBA" id="ARBA00007594"/>
    </source>
</evidence>
<keyword evidence="2" id="KW-0689">Ribosomal protein</keyword>
<evidence type="ECO:0000256" key="3">
    <source>
        <dbReference type="ARBA" id="ARBA00023274"/>
    </source>
</evidence>
<feature type="compositionally biased region" description="Basic and acidic residues" evidence="5">
    <location>
        <begin position="173"/>
        <end position="186"/>
    </location>
</feature>
<sequence length="640" mass="72625">MLGAGFQLTRGRHGEDPFYSSAKARRANQRIDQLRRAQSDVSNGRSANSKECENESASQKVAPCLAASEPSASSSSNLERFLESVTPSVPAQYLSKTSLRERRADDDDDKLVPYFVLGDIWESFAEWSAYGTGVPLVLDNNKDRVIQYYVPSLSGIQIYADTLALSASLKARRPGDGSDSDFRDSSSDASTDSESERVTARVEHISLREEHQEDSSSDDGEPLSSQGRLIFEYLERDLPYIREPLADKVSDLAERFPELKTLRSCDLLPSSWFSVAWYPIYRIPTGPTLKDLDACFLTYHSLHTPFRGEGGGAQAMSLVDGRESAKMSIPVFGLASYKFRGCVWTANEGSENPLVNSLFQAADKWLRSCHFLFAAVFIVSLKFRLIRARQRQRLEITEMAESKVVVPESLLKKRKREEEWALEKKQNAEAAKKKNAENRKLIYKRAQQYEKEYSDQEKELISLKREAKLKGGFYVDPEAKLLFIIRIRGINAIDPKTKKILQLLRLRQIFNGVFLKVNKATMNMLRRVEPYVTYGFPNLKSVKELIYKRGYGKLNHQRIALTDNSIVEQALGKHGIICTEDLIHEILTVGPHFKEANNFLWPFQLKAPLGGLKKKRNHYVEGGDAGNRENFINELIRRMN</sequence>
<keyword evidence="3" id="KW-0687">Ribonucleoprotein</keyword>
<feature type="domain" description="Large ribosomal subunit protein uL30 N-terminal eukaryotes" evidence="7">
    <location>
        <begin position="406"/>
        <end position="477"/>
    </location>
</feature>
<dbReference type="InterPro" id="IPR035808">
    <property type="entry name" value="Ribosomal_uL30_euk_arc"/>
</dbReference>
<dbReference type="FunFam" id="3.30.1390.20:FF:000002">
    <property type="entry name" value="60S ribosomal protein L7"/>
    <property type="match status" value="1"/>
</dbReference>
<dbReference type="Proteomes" id="UP000467841">
    <property type="component" value="Unassembled WGS sequence"/>
</dbReference>
<dbReference type="InterPro" id="IPR018038">
    <property type="entry name" value="Ribosomal_uL30_CS"/>
</dbReference>
<dbReference type="InterPro" id="IPR005998">
    <property type="entry name" value="Ribosomal_uL30_euk"/>
</dbReference>
<feature type="coiled-coil region" evidence="4">
    <location>
        <begin position="439"/>
        <end position="466"/>
    </location>
</feature>
<dbReference type="Gene3D" id="3.30.1390.20">
    <property type="entry name" value="Ribosomal protein L30, ferredoxin-like fold domain"/>
    <property type="match status" value="1"/>
</dbReference>
<name>A0A6D2I6U0_9BRAS</name>
<protein>
    <recommendedName>
        <fullName evidence="10">Ribosomal protein L30 ferredoxin-like fold domain-containing protein</fullName>
    </recommendedName>
</protein>
<feature type="domain" description="Large ribosomal subunit protein uL30-like ferredoxin-like fold" evidence="6">
    <location>
        <begin position="482"/>
        <end position="532"/>
    </location>
</feature>
<proteinExistence type="inferred from homology"/>
<dbReference type="GO" id="GO:0003723">
    <property type="term" value="F:RNA binding"/>
    <property type="evidence" value="ECO:0007669"/>
    <property type="project" value="InterPro"/>
</dbReference>
<feature type="region of interest" description="Disordered" evidence="5">
    <location>
        <begin position="172"/>
        <end position="198"/>
    </location>
</feature>
<evidence type="ECO:0000256" key="2">
    <source>
        <dbReference type="ARBA" id="ARBA00022980"/>
    </source>
</evidence>
<dbReference type="Pfam" id="PF08079">
    <property type="entry name" value="Ribosomal_L30_N"/>
    <property type="match status" value="1"/>
</dbReference>
<dbReference type="FunFam" id="3.30.1390.20:FF:000003">
    <property type="entry name" value="60S ribosomal protein L7"/>
    <property type="match status" value="1"/>
</dbReference>
<evidence type="ECO:0000256" key="5">
    <source>
        <dbReference type="SAM" id="MobiDB-lite"/>
    </source>
</evidence>
<accession>A0A6D2I6U0</accession>
<dbReference type="InterPro" id="IPR008507">
    <property type="entry name" value="DUF789"/>
</dbReference>
<dbReference type="Pfam" id="PF00327">
    <property type="entry name" value="Ribosomal_L30"/>
    <property type="match status" value="1"/>
</dbReference>
<dbReference type="InterPro" id="IPR016082">
    <property type="entry name" value="Ribosomal_uL30_ferredoxin-like"/>
</dbReference>
<dbReference type="CDD" id="cd01657">
    <property type="entry name" value="Ribosomal_L7_archeal_euk"/>
    <property type="match status" value="1"/>
</dbReference>
<reference evidence="8" key="1">
    <citation type="submission" date="2020-01" db="EMBL/GenBank/DDBJ databases">
        <authorList>
            <person name="Mishra B."/>
        </authorList>
    </citation>
    <scope>NUCLEOTIDE SEQUENCE [LARGE SCALE GENOMIC DNA]</scope>
</reference>
<dbReference type="OrthoDB" id="784906at2759"/>
<gene>
    <name evidence="8" type="ORF">MERR_LOCUS9827</name>
</gene>
<evidence type="ECO:0000259" key="6">
    <source>
        <dbReference type="Pfam" id="PF00327"/>
    </source>
</evidence>
<dbReference type="GO" id="GO:0005840">
    <property type="term" value="C:ribosome"/>
    <property type="evidence" value="ECO:0007669"/>
    <property type="project" value="UniProtKB-KW"/>
</dbReference>